<comment type="caution">
    <text evidence="3">The sequence shown here is derived from an EMBL/GenBank/DDBJ whole genome shotgun (WGS) entry which is preliminary data.</text>
</comment>
<dbReference type="Proteomes" id="UP000318521">
    <property type="component" value="Unassembled WGS sequence"/>
</dbReference>
<dbReference type="InterPro" id="IPR013783">
    <property type="entry name" value="Ig-like_fold"/>
</dbReference>
<evidence type="ECO:0000256" key="2">
    <source>
        <dbReference type="SAM" id="SignalP"/>
    </source>
</evidence>
<protein>
    <submittedName>
        <fullName evidence="3">Fibronectin type III domain-containing protein</fullName>
    </submittedName>
</protein>
<proteinExistence type="predicted"/>
<dbReference type="OrthoDB" id="525039at2"/>
<keyword evidence="4" id="KW-1185">Reference proteome</keyword>
<evidence type="ECO:0000313" key="4">
    <source>
        <dbReference type="Proteomes" id="UP000318521"/>
    </source>
</evidence>
<reference evidence="3 4" key="1">
    <citation type="submission" date="2019-07" db="EMBL/GenBank/DDBJ databases">
        <authorList>
            <person name="Park Y.J."/>
            <person name="Jeong S.E."/>
            <person name="Jung H.S."/>
        </authorList>
    </citation>
    <scope>NUCLEOTIDE SEQUENCE [LARGE SCALE GENOMIC DNA]</scope>
    <source>
        <strain evidence="4">P16(2019)</strain>
    </source>
</reference>
<dbReference type="CDD" id="cd00063">
    <property type="entry name" value="FN3"/>
    <property type="match status" value="1"/>
</dbReference>
<feature type="chain" id="PRO_5021889841" evidence="2">
    <location>
        <begin position="23"/>
        <end position="133"/>
    </location>
</feature>
<name>A0A554A0G5_9BACI</name>
<feature type="signal peptide" evidence="2">
    <location>
        <begin position="1"/>
        <end position="22"/>
    </location>
</feature>
<dbReference type="Gene3D" id="2.60.40.10">
    <property type="entry name" value="Immunoglobulins"/>
    <property type="match status" value="1"/>
</dbReference>
<evidence type="ECO:0000313" key="3">
    <source>
        <dbReference type="EMBL" id="TSB47189.1"/>
    </source>
</evidence>
<dbReference type="EMBL" id="VLXZ01000003">
    <property type="protein sequence ID" value="TSB47189.1"/>
    <property type="molecule type" value="Genomic_DNA"/>
</dbReference>
<accession>A0A554A0G5</accession>
<sequence>MKKMTVFVLCGLLSLWVVYVYAKDVYDQQAVDGTADLSTQEGQVEEQEEERPDPPTNVEVRGTFVSWHAVREDDIVSYVVYRDGTDDEFEEVGRVAANERKTFVDPDAGGHRYYITSVDEAGRESEPSEVVSE</sequence>
<dbReference type="RefSeq" id="WP_143847689.1">
    <property type="nucleotide sequence ID" value="NZ_VLXZ01000003.1"/>
</dbReference>
<evidence type="ECO:0000256" key="1">
    <source>
        <dbReference type="SAM" id="MobiDB-lite"/>
    </source>
</evidence>
<gene>
    <name evidence="3" type="ORF">FN960_05455</name>
</gene>
<dbReference type="AlphaFoldDB" id="A0A554A0G5"/>
<dbReference type="SUPFAM" id="SSF49265">
    <property type="entry name" value="Fibronectin type III"/>
    <property type="match status" value="1"/>
</dbReference>
<dbReference type="InterPro" id="IPR003961">
    <property type="entry name" value="FN3_dom"/>
</dbReference>
<organism evidence="3 4">
    <name type="scientific">Alkalicoccobacillus porphyridii</name>
    <dbReference type="NCBI Taxonomy" id="2597270"/>
    <lineage>
        <taxon>Bacteria</taxon>
        <taxon>Bacillati</taxon>
        <taxon>Bacillota</taxon>
        <taxon>Bacilli</taxon>
        <taxon>Bacillales</taxon>
        <taxon>Bacillaceae</taxon>
        <taxon>Alkalicoccobacillus</taxon>
    </lineage>
</organism>
<dbReference type="InterPro" id="IPR036116">
    <property type="entry name" value="FN3_sf"/>
</dbReference>
<keyword evidence="2" id="KW-0732">Signal</keyword>
<feature type="region of interest" description="Disordered" evidence="1">
    <location>
        <begin position="36"/>
        <end position="59"/>
    </location>
</feature>